<keyword evidence="2" id="KW-1185">Reference proteome</keyword>
<dbReference type="InterPro" id="IPR019861">
    <property type="entry name" value="PorP/SprF_Bacteroidetes"/>
</dbReference>
<dbReference type="AlphaFoldDB" id="A0A3D9L2Z2"/>
<sequence>MNTTATPFRTLLFSAFILFGLVVFAQQQPMYTQYMFNTLAVNPAYAGSHESISATALSRIQWVGVDGAPNTHTFSIHSPVPGRKIAIGAMFSHDQIGVSKQTTAQLSYAYRIQMKRSTLSLGLQGGIRSNRTNYNELGVNDTNLQGSEFAVRPNFGVGAYYYTGRCYLGVSVPTVIKNNWSKASDENQVIGTDIPHFFITAGMLIDISPLVKIKPSTLIKSVQGAPVEIDINANVILDDKVWVGLSYRSFDALSMILELQVNPQLRFGYAYDLTVSDLRQVNSGSHELMLNYRFVYERTKIVTPRYF</sequence>
<dbReference type="RefSeq" id="WP_170148008.1">
    <property type="nucleotide sequence ID" value="NZ_QREG01000012.1"/>
</dbReference>
<dbReference type="Proteomes" id="UP000256779">
    <property type="component" value="Unassembled WGS sequence"/>
</dbReference>
<organism evidence="1 2">
    <name type="scientific">Marinoscillum furvescens DSM 4134</name>
    <dbReference type="NCBI Taxonomy" id="1122208"/>
    <lineage>
        <taxon>Bacteria</taxon>
        <taxon>Pseudomonadati</taxon>
        <taxon>Bacteroidota</taxon>
        <taxon>Cytophagia</taxon>
        <taxon>Cytophagales</taxon>
        <taxon>Reichenbachiellaceae</taxon>
        <taxon>Marinoscillum</taxon>
    </lineage>
</organism>
<dbReference type="EMBL" id="QREG01000012">
    <property type="protein sequence ID" value="RED97428.1"/>
    <property type="molecule type" value="Genomic_DNA"/>
</dbReference>
<reference evidence="1 2" key="1">
    <citation type="submission" date="2018-07" db="EMBL/GenBank/DDBJ databases">
        <title>Genomic Encyclopedia of Type Strains, Phase IV (KMG-IV): sequencing the most valuable type-strain genomes for metagenomic binning, comparative biology and taxonomic classification.</title>
        <authorList>
            <person name="Goeker M."/>
        </authorList>
    </citation>
    <scope>NUCLEOTIDE SEQUENCE [LARGE SCALE GENOMIC DNA]</scope>
    <source>
        <strain evidence="1 2">DSM 4134</strain>
    </source>
</reference>
<dbReference type="Pfam" id="PF11751">
    <property type="entry name" value="PorP_SprF"/>
    <property type="match status" value="1"/>
</dbReference>
<proteinExistence type="predicted"/>
<name>A0A3D9L2Z2_MARFU</name>
<evidence type="ECO:0000313" key="2">
    <source>
        <dbReference type="Proteomes" id="UP000256779"/>
    </source>
</evidence>
<evidence type="ECO:0000313" key="1">
    <source>
        <dbReference type="EMBL" id="RED97428.1"/>
    </source>
</evidence>
<gene>
    <name evidence="1" type="ORF">C7460_11237</name>
</gene>
<comment type="caution">
    <text evidence="1">The sequence shown here is derived from an EMBL/GenBank/DDBJ whole genome shotgun (WGS) entry which is preliminary data.</text>
</comment>
<protein>
    <submittedName>
        <fullName evidence="1">Type IX secretion system PorP/SprF family membrane protein</fullName>
    </submittedName>
</protein>
<dbReference type="NCBIfam" id="TIGR03519">
    <property type="entry name" value="T9SS_PorP_fam"/>
    <property type="match status" value="1"/>
</dbReference>
<accession>A0A3D9L2Z2</accession>